<keyword evidence="4" id="KW-0997">Cell inner membrane</keyword>
<feature type="transmembrane region" description="Helical" evidence="10">
    <location>
        <begin position="49"/>
        <end position="65"/>
    </location>
</feature>
<dbReference type="GO" id="GO:0005304">
    <property type="term" value="F:L-valine transmembrane transporter activity"/>
    <property type="evidence" value="ECO:0007669"/>
    <property type="project" value="TreeGrafter"/>
</dbReference>
<keyword evidence="3" id="KW-1003">Cell membrane</keyword>
<keyword evidence="2" id="KW-0813">Transport</keyword>
<dbReference type="GO" id="GO:0005886">
    <property type="term" value="C:plasma membrane"/>
    <property type="evidence" value="ECO:0007669"/>
    <property type="project" value="UniProtKB-SubCell"/>
</dbReference>
<protein>
    <submittedName>
        <fullName evidence="11">High-affinity branched-chain amino acid transport system permease protein LivH</fullName>
    </submittedName>
</protein>
<evidence type="ECO:0000256" key="6">
    <source>
        <dbReference type="ARBA" id="ARBA00022970"/>
    </source>
</evidence>
<sequence length="309" mass="33157">MHMLDFFDVFLVQQLLNGLAQGLVYALIAIGFTLIFGVLNVVNFAHGEIYMLGAFAGLLAIQVLAPPGFAVLLLVAAAGLVLGVLLERVAFRPFRRFNDEASLKSKALREATLLSSLAISIITRELMQLYVGADMQSIPQAYLLMTPIQLGPLSIASGQVLIFVTALLMFVLLQWLLFRTRLGLSIRAVSNNRLGALHVGINVNHIIIATFAIGSLMGAVSGIVVGLYSGNIFPQMGFSPGIKAFVAMVMGGLDSIPGAVISAIVLGLCEALSTDFVSQGWSELISYGLLLITLLYFPRGLFGKKVERV</sequence>
<dbReference type="GO" id="GO:0015190">
    <property type="term" value="F:L-leucine transmembrane transporter activity"/>
    <property type="evidence" value="ECO:0007669"/>
    <property type="project" value="TreeGrafter"/>
</dbReference>
<feature type="transmembrane region" description="Helical" evidence="10">
    <location>
        <begin position="71"/>
        <end position="91"/>
    </location>
</feature>
<dbReference type="Proteomes" id="UP000198290">
    <property type="component" value="Chromosome"/>
</dbReference>
<evidence type="ECO:0000256" key="8">
    <source>
        <dbReference type="ARBA" id="ARBA00023136"/>
    </source>
</evidence>
<dbReference type="KEGG" id="amah:DLM_1386"/>
<feature type="transmembrane region" description="Helical" evidence="10">
    <location>
        <begin position="153"/>
        <end position="178"/>
    </location>
</feature>
<dbReference type="Pfam" id="PF02653">
    <property type="entry name" value="BPD_transp_2"/>
    <property type="match status" value="1"/>
</dbReference>
<evidence type="ECO:0000256" key="2">
    <source>
        <dbReference type="ARBA" id="ARBA00022448"/>
    </source>
</evidence>
<comment type="subcellular location">
    <subcellularLocation>
        <location evidence="1">Cell membrane</location>
        <topology evidence="1">Multi-pass membrane protein</topology>
    </subcellularLocation>
</comment>
<feature type="transmembrane region" description="Helical" evidence="10">
    <location>
        <begin position="284"/>
        <end position="302"/>
    </location>
</feature>
<proteinExistence type="inferred from homology"/>
<dbReference type="GO" id="GO:0015188">
    <property type="term" value="F:L-isoleucine transmembrane transporter activity"/>
    <property type="evidence" value="ECO:0007669"/>
    <property type="project" value="TreeGrafter"/>
</dbReference>
<comment type="similarity">
    <text evidence="9">Belongs to the binding-protein-dependent transport system permease family. LivHM subfamily.</text>
</comment>
<evidence type="ECO:0000256" key="3">
    <source>
        <dbReference type="ARBA" id="ARBA00022475"/>
    </source>
</evidence>
<gene>
    <name evidence="11" type="ORF">DLM_1386</name>
</gene>
<dbReference type="PANTHER" id="PTHR11795:SF371">
    <property type="entry name" value="HIGH-AFFINITY BRANCHED-CHAIN AMINO ACID TRANSPORT SYSTEM PERMEASE PROTEIN LIVH"/>
    <property type="match status" value="1"/>
</dbReference>
<dbReference type="PANTHER" id="PTHR11795">
    <property type="entry name" value="BRANCHED-CHAIN AMINO ACID TRANSPORT SYSTEM PERMEASE PROTEIN LIVH"/>
    <property type="match status" value="1"/>
</dbReference>
<dbReference type="GO" id="GO:0042941">
    <property type="term" value="P:D-alanine transmembrane transport"/>
    <property type="evidence" value="ECO:0007669"/>
    <property type="project" value="TreeGrafter"/>
</dbReference>
<evidence type="ECO:0000313" key="11">
    <source>
        <dbReference type="EMBL" id="BBF85010.1"/>
    </source>
</evidence>
<dbReference type="GO" id="GO:0015192">
    <property type="term" value="F:L-phenylalanine transmembrane transporter activity"/>
    <property type="evidence" value="ECO:0007669"/>
    <property type="project" value="TreeGrafter"/>
</dbReference>
<keyword evidence="5 10" id="KW-0812">Transmembrane</keyword>
<organism evidence="11 12">
    <name type="scientific">Aquitalea magnusonii</name>
    <dbReference type="NCBI Taxonomy" id="332411"/>
    <lineage>
        <taxon>Bacteria</taxon>
        <taxon>Pseudomonadati</taxon>
        <taxon>Pseudomonadota</taxon>
        <taxon>Betaproteobacteria</taxon>
        <taxon>Neisseriales</taxon>
        <taxon>Chromobacteriaceae</taxon>
        <taxon>Aquitalea</taxon>
    </lineage>
</organism>
<dbReference type="EMBL" id="AP018823">
    <property type="protein sequence ID" value="BBF85010.1"/>
    <property type="molecule type" value="Genomic_DNA"/>
</dbReference>
<evidence type="ECO:0000256" key="5">
    <source>
        <dbReference type="ARBA" id="ARBA00022692"/>
    </source>
</evidence>
<evidence type="ECO:0000256" key="9">
    <source>
        <dbReference type="ARBA" id="ARBA00037998"/>
    </source>
</evidence>
<dbReference type="InterPro" id="IPR052157">
    <property type="entry name" value="BCAA_transport_permease"/>
</dbReference>
<reference evidence="12" key="1">
    <citation type="journal article" date="2017" name="Biotechnol. Biofuels">
        <title>Evaluation of environmental bacterial communities as a factor affecting the growth of duckweed Lemna minor.</title>
        <authorList>
            <person name="Ishizawa H."/>
            <person name="Kuroda M."/>
            <person name="Morikawa M."/>
            <person name="Ike M."/>
        </authorList>
    </citation>
    <scope>NUCLEOTIDE SEQUENCE [LARGE SCALE GENOMIC DNA]</scope>
    <source>
        <strain evidence="12">H3</strain>
    </source>
</reference>
<name>A0A3G9GAT6_9NEIS</name>
<dbReference type="AlphaFoldDB" id="A0A3G9GAT6"/>
<feature type="transmembrane region" description="Helical" evidence="10">
    <location>
        <begin position="199"/>
        <end position="225"/>
    </location>
</feature>
<reference evidence="12" key="3">
    <citation type="journal article" date="2017" name="Plant Physiol. Biochem.">
        <title>Differential oxidative and antioxidative response of duckweed Lemna minor toward plant growth promoting/inhibiting bacteria.</title>
        <authorList>
            <person name="Ishizawa H."/>
            <person name="Kuroda M."/>
            <person name="Morikawa M."/>
            <person name="Ike M."/>
        </authorList>
    </citation>
    <scope>NUCLEOTIDE SEQUENCE [LARGE SCALE GENOMIC DNA]</scope>
    <source>
        <strain evidence="12">H3</strain>
    </source>
</reference>
<dbReference type="InterPro" id="IPR001851">
    <property type="entry name" value="ABC_transp_permease"/>
</dbReference>
<dbReference type="GO" id="GO:0015808">
    <property type="term" value="P:L-alanine transport"/>
    <property type="evidence" value="ECO:0007669"/>
    <property type="project" value="TreeGrafter"/>
</dbReference>
<keyword evidence="12" id="KW-1185">Reference proteome</keyword>
<feature type="transmembrane region" description="Helical" evidence="10">
    <location>
        <begin position="20"/>
        <end position="42"/>
    </location>
</feature>
<feature type="transmembrane region" description="Helical" evidence="10">
    <location>
        <begin position="245"/>
        <end position="272"/>
    </location>
</feature>
<evidence type="ECO:0000256" key="4">
    <source>
        <dbReference type="ARBA" id="ARBA00022519"/>
    </source>
</evidence>
<evidence type="ECO:0000256" key="1">
    <source>
        <dbReference type="ARBA" id="ARBA00004651"/>
    </source>
</evidence>
<keyword evidence="6" id="KW-0029">Amino-acid transport</keyword>
<dbReference type="GO" id="GO:1903806">
    <property type="term" value="P:L-isoleucine import across plasma membrane"/>
    <property type="evidence" value="ECO:0007669"/>
    <property type="project" value="TreeGrafter"/>
</dbReference>
<evidence type="ECO:0000256" key="7">
    <source>
        <dbReference type="ARBA" id="ARBA00022989"/>
    </source>
</evidence>
<dbReference type="CDD" id="cd06582">
    <property type="entry name" value="TM_PBP1_LivH_like"/>
    <property type="match status" value="1"/>
</dbReference>
<accession>A0A3G9GAT6</accession>
<reference evidence="11 12" key="2">
    <citation type="journal article" date="2017" name="Genome Announc.">
        <title>Draft genome sequence of Aquitalea magnusonii strain H3, a plant growth-promoting bacterium of duckweed Lemna minor.</title>
        <authorList>
            <person name="Ishizawa H."/>
            <person name="Kuroda M."/>
            <person name="Ike M."/>
        </authorList>
    </citation>
    <scope>NUCLEOTIDE SEQUENCE [LARGE SCALE GENOMIC DNA]</scope>
    <source>
        <strain evidence="11 12">H3</strain>
    </source>
</reference>
<evidence type="ECO:0000256" key="10">
    <source>
        <dbReference type="SAM" id="Phobius"/>
    </source>
</evidence>
<keyword evidence="8 10" id="KW-0472">Membrane</keyword>
<evidence type="ECO:0000313" key="12">
    <source>
        <dbReference type="Proteomes" id="UP000198290"/>
    </source>
</evidence>
<keyword evidence="7 10" id="KW-1133">Transmembrane helix</keyword>